<dbReference type="GO" id="GO:0044539">
    <property type="term" value="P:long-chain fatty acid import into cell"/>
    <property type="evidence" value="ECO:0007669"/>
    <property type="project" value="TreeGrafter"/>
</dbReference>
<keyword evidence="11" id="KW-0445">Lipid transport</keyword>
<evidence type="ECO:0000256" key="16">
    <source>
        <dbReference type="ARBA" id="ARBA00041297"/>
    </source>
</evidence>
<dbReference type="InterPro" id="IPR000873">
    <property type="entry name" value="AMP-dep_synth/lig_dom"/>
</dbReference>
<evidence type="ECO:0000256" key="5">
    <source>
        <dbReference type="ARBA" id="ARBA00022598"/>
    </source>
</evidence>
<dbReference type="PROSITE" id="PS00455">
    <property type="entry name" value="AMP_BINDING"/>
    <property type="match status" value="1"/>
</dbReference>
<evidence type="ECO:0000256" key="12">
    <source>
        <dbReference type="ARBA" id="ARBA00023136"/>
    </source>
</evidence>
<dbReference type="NCBIfam" id="NF006134">
    <property type="entry name" value="PRK08279.1"/>
    <property type="match status" value="1"/>
</dbReference>
<dbReference type="InterPro" id="IPR020845">
    <property type="entry name" value="AMP-binding_CS"/>
</dbReference>
<comment type="catalytic activity">
    <reaction evidence="15">
        <text>a very long-chain fatty acid + ATP + CoA = a very long-chain fatty acyl-CoA + AMP + diphosphate</text>
        <dbReference type="Rhea" id="RHEA:54536"/>
        <dbReference type="ChEBI" id="CHEBI:30616"/>
        <dbReference type="ChEBI" id="CHEBI:33019"/>
        <dbReference type="ChEBI" id="CHEBI:57287"/>
        <dbReference type="ChEBI" id="CHEBI:58950"/>
        <dbReference type="ChEBI" id="CHEBI:138261"/>
        <dbReference type="ChEBI" id="CHEBI:456215"/>
    </reaction>
    <physiologicalReaction direction="left-to-right" evidence="15">
        <dbReference type="Rhea" id="RHEA:54537"/>
    </physiologicalReaction>
</comment>
<keyword evidence="3" id="KW-0813">Transport</keyword>
<dbReference type="GO" id="GO:0005524">
    <property type="term" value="F:ATP binding"/>
    <property type="evidence" value="ECO:0007669"/>
    <property type="project" value="UniProtKB-KW"/>
</dbReference>
<dbReference type="AlphaFoldDB" id="A0AAV2QPX5"/>
<dbReference type="GO" id="GO:0005778">
    <property type="term" value="C:peroxisomal membrane"/>
    <property type="evidence" value="ECO:0007669"/>
    <property type="project" value="UniProtKB-SubCell"/>
</dbReference>
<gene>
    <name evidence="23" type="ORF">MNOR_LOCUS14250</name>
</gene>
<comment type="catalytic activity">
    <reaction evidence="18">
        <text>tetracosanoate + ATP + CoA = tetracosanoyl-CoA + AMP + diphosphate</text>
        <dbReference type="Rhea" id="RHEA:33639"/>
        <dbReference type="ChEBI" id="CHEBI:30616"/>
        <dbReference type="ChEBI" id="CHEBI:31014"/>
        <dbReference type="ChEBI" id="CHEBI:33019"/>
        <dbReference type="ChEBI" id="CHEBI:57287"/>
        <dbReference type="ChEBI" id="CHEBI:65052"/>
        <dbReference type="ChEBI" id="CHEBI:456215"/>
    </reaction>
    <physiologicalReaction direction="left-to-right" evidence="18">
        <dbReference type="Rhea" id="RHEA:33640"/>
    </physiologicalReaction>
</comment>
<dbReference type="InterPro" id="IPR045851">
    <property type="entry name" value="AMP-bd_C_sf"/>
</dbReference>
<keyword evidence="24" id="KW-1185">Reference proteome</keyword>
<dbReference type="GO" id="GO:0004467">
    <property type="term" value="F:long-chain fatty acid-CoA ligase activity"/>
    <property type="evidence" value="ECO:0007669"/>
    <property type="project" value="UniProtKB-EC"/>
</dbReference>
<evidence type="ECO:0000256" key="10">
    <source>
        <dbReference type="ARBA" id="ARBA00022989"/>
    </source>
</evidence>
<evidence type="ECO:0000256" key="7">
    <source>
        <dbReference type="ARBA" id="ARBA00022741"/>
    </source>
</evidence>
<keyword evidence="8" id="KW-0276">Fatty acid metabolism</keyword>
<evidence type="ECO:0000256" key="1">
    <source>
        <dbReference type="ARBA" id="ARBA00004651"/>
    </source>
</evidence>
<organism evidence="23 24">
    <name type="scientific">Meganyctiphanes norvegica</name>
    <name type="common">Northern krill</name>
    <name type="synonym">Thysanopoda norvegica</name>
    <dbReference type="NCBI Taxonomy" id="48144"/>
    <lineage>
        <taxon>Eukaryota</taxon>
        <taxon>Metazoa</taxon>
        <taxon>Ecdysozoa</taxon>
        <taxon>Arthropoda</taxon>
        <taxon>Crustacea</taxon>
        <taxon>Multicrustacea</taxon>
        <taxon>Malacostraca</taxon>
        <taxon>Eumalacostraca</taxon>
        <taxon>Eucarida</taxon>
        <taxon>Euphausiacea</taxon>
        <taxon>Euphausiidae</taxon>
        <taxon>Meganyctiphanes</taxon>
    </lineage>
</organism>
<evidence type="ECO:0000256" key="13">
    <source>
        <dbReference type="ARBA" id="ARBA00023140"/>
    </source>
</evidence>
<evidence type="ECO:0000256" key="14">
    <source>
        <dbReference type="ARBA" id="ARBA00026121"/>
    </source>
</evidence>
<dbReference type="FunFam" id="3.40.50.12780:FF:000019">
    <property type="entry name" value="Long-chain fatty acid transporter"/>
    <property type="match status" value="1"/>
</dbReference>
<feature type="domain" description="AMP-dependent synthetase/ligase" evidence="22">
    <location>
        <begin position="92"/>
        <end position="460"/>
    </location>
</feature>
<evidence type="ECO:0000256" key="21">
    <source>
        <dbReference type="ARBA" id="ARBA00078285"/>
    </source>
</evidence>
<evidence type="ECO:0000313" key="23">
    <source>
        <dbReference type="EMBL" id="CAL4091093.1"/>
    </source>
</evidence>
<evidence type="ECO:0000256" key="3">
    <source>
        <dbReference type="ARBA" id="ARBA00022448"/>
    </source>
</evidence>
<dbReference type="GO" id="GO:0005886">
    <property type="term" value="C:plasma membrane"/>
    <property type="evidence" value="ECO:0007669"/>
    <property type="project" value="UniProtKB-SubCell"/>
</dbReference>
<dbReference type="Gene3D" id="3.40.50.12780">
    <property type="entry name" value="N-terminal domain of ligase-like"/>
    <property type="match status" value="1"/>
</dbReference>
<name>A0AAV2QPX5_MEGNR</name>
<evidence type="ECO:0000256" key="17">
    <source>
        <dbReference type="ARBA" id="ARBA00046271"/>
    </source>
</evidence>
<sequence>MRYNSLALGTAAALYLLCDGSKELAGIKIPFLNTLQIFIVAFSIWVSAGGHYTLWLAYKTLPRDALAVARGVKLLFKVRTAQLFNRSIPYFFAQNASNHPEKTAIIFDDQHWTFRKLDECSNRVGHFLLSNGIKKGDTIALFMEARPEYVAIWLGCTKIGVSCALINCNLKQSPLIHSISIANAVALIAGEELQEAVSQISDELKDLPIWVSGCGKNQTMFKEWLSLDVLLESSSTEALPKKLTSAVGFSDRLLYIYTSGTTGMPKAAIINNGRFLGIAAGLHCFFGYERQDIFYIPLPLYHSTAGIYGMGQALVYGNTVVIRKKFSASQYWTEAKKHGCTAGLYIGEICRFLLNTPPKPEDKTHKMKKMVGVGLRPQIWEEFTERFNIPKVFESYGSTEGNIGLGNIEGVPGKIGFIFRLVPGLMPYKIIKVDKETNEPIRDKSGLCILCKPGEPGEIVGLISKRDPLRKFHGYADKKATEKKIIENVLKKGDCAYASGDIIEFDELGYCIFKDRTGDTFRWRGENVSTQEVEDVVSRKVGGKDVAVFGVEVPSAEGKAGMAVITDPTRSVDLNNLLEELKVFLPSYARPVFIRLTKEIDMTGTLKIKKTTLQKQGYDLSQIDDPLYFLDSKQNQYLALTPELHQRLLQGKTGL</sequence>
<comment type="function">
    <text evidence="19">Acyl-CoA synthetase required for both the import of long chain fatty acids (LCFAs) (C14-C18) and the activation very long chain fatty acids (VLCFAs) (C20-C26) by esterification of the fatty acids into metabolically active CoA-thioesters for subsequent degradation or incorporation into phospholipids. The transport and fatty acyl-CoA synthetase activities are genetically separable and are thus independent activities. Esterifies VLCFAs in the peroxisome matrix. The VLCFAs are actively transported into peroxisomes by a PXA1-PXA2 heterodimeric transporter in the peroxisomal membrane.</text>
</comment>
<evidence type="ECO:0000313" key="24">
    <source>
        <dbReference type="Proteomes" id="UP001497623"/>
    </source>
</evidence>
<keyword evidence="6" id="KW-0812">Transmembrane</keyword>
<dbReference type="SUPFAM" id="SSF56801">
    <property type="entry name" value="Acetyl-CoA synthetase-like"/>
    <property type="match status" value="1"/>
</dbReference>
<keyword evidence="13" id="KW-0576">Peroxisome</keyword>
<evidence type="ECO:0000256" key="4">
    <source>
        <dbReference type="ARBA" id="ARBA00022475"/>
    </source>
</evidence>
<dbReference type="Proteomes" id="UP001497623">
    <property type="component" value="Unassembled WGS sequence"/>
</dbReference>
<keyword evidence="5" id="KW-0436">Ligase</keyword>
<comment type="caution">
    <text evidence="23">The sequence shown here is derived from an EMBL/GenBank/DDBJ whole genome shotgun (WGS) entry which is preliminary data.</text>
</comment>
<evidence type="ECO:0000256" key="2">
    <source>
        <dbReference type="ARBA" id="ARBA00006432"/>
    </source>
</evidence>
<evidence type="ECO:0000256" key="20">
    <source>
        <dbReference type="ARBA" id="ARBA00068795"/>
    </source>
</evidence>
<dbReference type="InterPro" id="IPR042099">
    <property type="entry name" value="ANL_N_sf"/>
</dbReference>
<dbReference type="GO" id="GO:0005789">
    <property type="term" value="C:endoplasmic reticulum membrane"/>
    <property type="evidence" value="ECO:0007669"/>
    <property type="project" value="TreeGrafter"/>
</dbReference>
<accession>A0AAV2QPX5</accession>
<dbReference type="PANTHER" id="PTHR43107">
    <property type="entry name" value="LONG-CHAIN FATTY ACID TRANSPORT PROTEIN"/>
    <property type="match status" value="1"/>
</dbReference>
<dbReference type="EMBL" id="CAXKWB010008454">
    <property type="protein sequence ID" value="CAL4091093.1"/>
    <property type="molecule type" value="Genomic_DNA"/>
</dbReference>
<dbReference type="Pfam" id="PF00501">
    <property type="entry name" value="AMP-binding"/>
    <property type="match status" value="1"/>
</dbReference>
<proteinExistence type="inferred from homology"/>
<reference evidence="23 24" key="1">
    <citation type="submission" date="2024-05" db="EMBL/GenBank/DDBJ databases">
        <authorList>
            <person name="Wallberg A."/>
        </authorList>
    </citation>
    <scope>NUCLEOTIDE SEQUENCE [LARGE SCALE GENOMIC DNA]</scope>
</reference>
<keyword evidence="10" id="KW-1133">Transmembrane helix</keyword>
<dbReference type="EC" id="6.2.1.3" evidence="14"/>
<keyword evidence="12" id="KW-0472">Membrane</keyword>
<dbReference type="FunFam" id="3.30.300.30:FF:000002">
    <property type="entry name" value="Long-chain fatty acid transport protein 1"/>
    <property type="match status" value="1"/>
</dbReference>
<dbReference type="PANTHER" id="PTHR43107:SF15">
    <property type="entry name" value="FATTY ACID TRANSPORT PROTEIN 3, ISOFORM A"/>
    <property type="match status" value="1"/>
</dbReference>
<dbReference type="GO" id="GO:0005324">
    <property type="term" value="F:long-chain fatty acid transmembrane transporter activity"/>
    <property type="evidence" value="ECO:0007669"/>
    <property type="project" value="TreeGrafter"/>
</dbReference>
<dbReference type="Gene3D" id="3.30.300.30">
    <property type="match status" value="1"/>
</dbReference>
<keyword evidence="7" id="KW-0547">Nucleotide-binding</keyword>
<keyword evidence="8" id="KW-0443">Lipid metabolism</keyword>
<evidence type="ECO:0000256" key="11">
    <source>
        <dbReference type="ARBA" id="ARBA00023055"/>
    </source>
</evidence>
<evidence type="ECO:0000256" key="8">
    <source>
        <dbReference type="ARBA" id="ARBA00022832"/>
    </source>
</evidence>
<evidence type="ECO:0000256" key="6">
    <source>
        <dbReference type="ARBA" id="ARBA00022692"/>
    </source>
</evidence>
<protein>
    <recommendedName>
        <fullName evidence="20">Very long-chain fatty acid transport protein</fullName>
        <ecNumber evidence="14">6.2.1.3</ecNumber>
    </recommendedName>
    <alternativeName>
        <fullName evidence="16">Long-chain-fatty-acid--CoA ligase</fullName>
    </alternativeName>
    <alternativeName>
        <fullName evidence="21">Very-long-chain acyl-CoA synthetase</fullName>
    </alternativeName>
</protein>
<comment type="similarity">
    <text evidence="2">Belongs to the ATP-dependent AMP-binding enzyme family.</text>
</comment>
<evidence type="ECO:0000256" key="15">
    <source>
        <dbReference type="ARBA" id="ARBA00036527"/>
    </source>
</evidence>
<evidence type="ECO:0000256" key="9">
    <source>
        <dbReference type="ARBA" id="ARBA00022840"/>
    </source>
</evidence>
<keyword evidence="9" id="KW-0067">ATP-binding</keyword>
<evidence type="ECO:0000259" key="22">
    <source>
        <dbReference type="Pfam" id="PF00501"/>
    </source>
</evidence>
<evidence type="ECO:0000256" key="19">
    <source>
        <dbReference type="ARBA" id="ARBA00060276"/>
    </source>
</evidence>
<keyword evidence="4" id="KW-1003">Cell membrane</keyword>
<evidence type="ECO:0000256" key="18">
    <source>
        <dbReference type="ARBA" id="ARBA00048666"/>
    </source>
</evidence>
<comment type="subcellular location">
    <subcellularLocation>
        <location evidence="1">Cell membrane</location>
        <topology evidence="1">Multi-pass membrane protein</topology>
    </subcellularLocation>
    <subcellularLocation>
        <location evidence="17">Peroxisome membrane</location>
    </subcellularLocation>
</comment>